<evidence type="ECO:0000259" key="3">
    <source>
        <dbReference type="PROSITE" id="PS51186"/>
    </source>
</evidence>
<proteinExistence type="predicted"/>
<name>A0ABT1B0C7_9FLAO</name>
<comment type="caution">
    <text evidence="4">The sequence shown here is derived from an EMBL/GenBank/DDBJ whole genome shotgun (WGS) entry which is preliminary data.</text>
</comment>
<dbReference type="SUPFAM" id="SSF55729">
    <property type="entry name" value="Acyl-CoA N-acyltransferases (Nat)"/>
    <property type="match status" value="1"/>
</dbReference>
<dbReference type="InterPro" id="IPR016181">
    <property type="entry name" value="Acyl_CoA_acyltransferase"/>
</dbReference>
<organism evidence="4 5">
    <name type="scientific">Robiginitalea marina</name>
    <dbReference type="NCBI Taxonomy" id="2954105"/>
    <lineage>
        <taxon>Bacteria</taxon>
        <taxon>Pseudomonadati</taxon>
        <taxon>Bacteroidota</taxon>
        <taxon>Flavobacteriia</taxon>
        <taxon>Flavobacteriales</taxon>
        <taxon>Flavobacteriaceae</taxon>
        <taxon>Robiginitalea</taxon>
    </lineage>
</organism>
<dbReference type="Pfam" id="PF00583">
    <property type="entry name" value="Acetyltransf_1"/>
    <property type="match status" value="1"/>
</dbReference>
<dbReference type="RefSeq" id="WP_252741657.1">
    <property type="nucleotide sequence ID" value="NZ_JAMXIB010000007.1"/>
</dbReference>
<evidence type="ECO:0000256" key="1">
    <source>
        <dbReference type="ARBA" id="ARBA00022679"/>
    </source>
</evidence>
<keyword evidence="2" id="KW-0012">Acyltransferase</keyword>
<dbReference type="PROSITE" id="PS51186">
    <property type="entry name" value="GNAT"/>
    <property type="match status" value="1"/>
</dbReference>
<protein>
    <submittedName>
        <fullName evidence="4">GNAT family N-acetyltransferase</fullName>
    </submittedName>
</protein>
<gene>
    <name evidence="4" type="ORF">NG653_10490</name>
</gene>
<keyword evidence="5" id="KW-1185">Reference proteome</keyword>
<accession>A0ABT1B0C7</accession>
<reference evidence="4 5" key="1">
    <citation type="submission" date="2022-06" db="EMBL/GenBank/DDBJ databases">
        <authorList>
            <person name="Xuan X."/>
        </authorList>
    </citation>
    <scope>NUCLEOTIDE SEQUENCE [LARGE SCALE GENOMIC DNA]</scope>
    <source>
        <strain evidence="4 5">2V75</strain>
    </source>
</reference>
<evidence type="ECO:0000313" key="4">
    <source>
        <dbReference type="EMBL" id="MCO5725285.1"/>
    </source>
</evidence>
<dbReference type="InterPro" id="IPR000182">
    <property type="entry name" value="GNAT_dom"/>
</dbReference>
<dbReference type="CDD" id="cd04301">
    <property type="entry name" value="NAT_SF"/>
    <property type="match status" value="1"/>
</dbReference>
<dbReference type="PANTHER" id="PTHR43877">
    <property type="entry name" value="AMINOALKYLPHOSPHONATE N-ACETYLTRANSFERASE-RELATED-RELATED"/>
    <property type="match status" value="1"/>
</dbReference>
<evidence type="ECO:0000313" key="5">
    <source>
        <dbReference type="Proteomes" id="UP001206312"/>
    </source>
</evidence>
<dbReference type="PANTHER" id="PTHR43877:SF2">
    <property type="entry name" value="AMINOALKYLPHOSPHONATE N-ACETYLTRANSFERASE-RELATED"/>
    <property type="match status" value="1"/>
</dbReference>
<dbReference type="EMBL" id="JAMXIB010000007">
    <property type="protein sequence ID" value="MCO5725285.1"/>
    <property type="molecule type" value="Genomic_DNA"/>
</dbReference>
<keyword evidence="1" id="KW-0808">Transferase</keyword>
<evidence type="ECO:0000256" key="2">
    <source>
        <dbReference type="ARBA" id="ARBA00023315"/>
    </source>
</evidence>
<dbReference type="Gene3D" id="3.40.630.30">
    <property type="match status" value="1"/>
</dbReference>
<sequence length="156" mass="17471">MGTPDMNFIRTDSGHPDFRELVEALDAELRERDGEEHTFYKAFNGIAALDRCVVGYLAGKPVCCGALKGFDPVTLEVKRMYTRTEARGLGMAGRVLRELENWAAESGFTRCVLETGRRQPEAIGLYTRHGFRRIENYGPYAGVANSLCFEKSLRGE</sequence>
<feature type="domain" description="N-acetyltransferase" evidence="3">
    <location>
        <begin position="7"/>
        <end position="154"/>
    </location>
</feature>
<dbReference type="Proteomes" id="UP001206312">
    <property type="component" value="Unassembled WGS sequence"/>
</dbReference>
<dbReference type="InterPro" id="IPR050832">
    <property type="entry name" value="Bact_Acetyltransf"/>
</dbReference>